<dbReference type="Proteomes" id="UP001227230">
    <property type="component" value="Chromosome 19"/>
</dbReference>
<name>A0ABY9DZ38_VITVI</name>
<keyword evidence="1" id="KW-0812">Transmembrane</keyword>
<evidence type="ECO:0000313" key="2">
    <source>
        <dbReference type="EMBL" id="WKA12757.1"/>
    </source>
</evidence>
<organism evidence="2 3">
    <name type="scientific">Vitis vinifera</name>
    <name type="common">Grape</name>
    <dbReference type="NCBI Taxonomy" id="29760"/>
    <lineage>
        <taxon>Eukaryota</taxon>
        <taxon>Viridiplantae</taxon>
        <taxon>Streptophyta</taxon>
        <taxon>Embryophyta</taxon>
        <taxon>Tracheophyta</taxon>
        <taxon>Spermatophyta</taxon>
        <taxon>Magnoliopsida</taxon>
        <taxon>eudicotyledons</taxon>
        <taxon>Gunneridae</taxon>
        <taxon>Pentapetalae</taxon>
        <taxon>rosids</taxon>
        <taxon>Vitales</taxon>
        <taxon>Vitaceae</taxon>
        <taxon>Viteae</taxon>
        <taxon>Vitis</taxon>
    </lineage>
</organism>
<evidence type="ECO:0000313" key="3">
    <source>
        <dbReference type="Proteomes" id="UP001227230"/>
    </source>
</evidence>
<reference evidence="2 3" key="1">
    <citation type="journal article" date="2023" name="Hortic Res">
        <title>The complete reference genome for grapevine (Vitis vinifera L.) genetics and breeding.</title>
        <authorList>
            <person name="Shi X."/>
            <person name="Cao S."/>
            <person name="Wang X."/>
            <person name="Huang S."/>
            <person name="Wang Y."/>
            <person name="Liu Z."/>
            <person name="Liu W."/>
            <person name="Leng X."/>
            <person name="Peng Y."/>
            <person name="Wang N."/>
            <person name="Wang Y."/>
            <person name="Ma Z."/>
            <person name="Xu X."/>
            <person name="Zhang F."/>
            <person name="Xue H."/>
            <person name="Zhong H."/>
            <person name="Wang Y."/>
            <person name="Zhang K."/>
            <person name="Velt A."/>
            <person name="Avia K."/>
            <person name="Holtgrawe D."/>
            <person name="Grimplet J."/>
            <person name="Matus J.T."/>
            <person name="Ware D."/>
            <person name="Wu X."/>
            <person name="Wang H."/>
            <person name="Liu C."/>
            <person name="Fang Y."/>
            <person name="Rustenholz C."/>
            <person name="Cheng Z."/>
            <person name="Xiao H."/>
            <person name="Zhou Y."/>
        </authorList>
    </citation>
    <scope>NUCLEOTIDE SEQUENCE [LARGE SCALE GENOMIC DNA]</scope>
    <source>
        <strain evidence="3">cv. Pinot noir / PN40024</strain>
        <tissue evidence="2">Leaf</tissue>
    </source>
</reference>
<keyword evidence="1" id="KW-1133">Transmembrane helix</keyword>
<protein>
    <submittedName>
        <fullName evidence="2">Uncharacterized protein</fullName>
    </submittedName>
</protein>
<feature type="transmembrane region" description="Helical" evidence="1">
    <location>
        <begin position="116"/>
        <end position="136"/>
    </location>
</feature>
<sequence>MKEIKNAQAGDVVDTCWIDDAQMTGYRCEKKRPSFLLRREKHAHVDQQFFFKLRNAASVPVCVSSRLRNSDIMCVVLLMPSGRNENDDLGGNMMGYKLRKGHEEGLAGMEMRNEQVVASMLMGMIGVLGMGVISRVTCGEYSMGNE</sequence>
<gene>
    <name evidence="2" type="ORF">VitviT2T_030113</name>
</gene>
<proteinExistence type="predicted"/>
<evidence type="ECO:0000256" key="1">
    <source>
        <dbReference type="SAM" id="Phobius"/>
    </source>
</evidence>
<keyword evidence="1" id="KW-0472">Membrane</keyword>
<dbReference type="EMBL" id="CP126666">
    <property type="protein sequence ID" value="WKA12757.1"/>
    <property type="molecule type" value="Genomic_DNA"/>
</dbReference>
<keyword evidence="3" id="KW-1185">Reference proteome</keyword>
<accession>A0ABY9DZ38</accession>